<feature type="compositionally biased region" description="Low complexity" evidence="2">
    <location>
        <begin position="111"/>
        <end position="122"/>
    </location>
</feature>
<accession>A0A653DYK0</accession>
<evidence type="ECO:0000313" key="3">
    <source>
        <dbReference type="EMBL" id="VEV95557.1"/>
    </source>
</evidence>
<proteinExistence type="predicted"/>
<name>A0A653DYK0_9PSED</name>
<dbReference type="EMBL" id="LR215729">
    <property type="protein sequence ID" value="VEV95557.1"/>
    <property type="molecule type" value="Genomic_DNA"/>
</dbReference>
<feature type="compositionally biased region" description="Polar residues" evidence="2">
    <location>
        <begin position="123"/>
        <end position="135"/>
    </location>
</feature>
<dbReference type="GO" id="GO:0016020">
    <property type="term" value="C:membrane"/>
    <property type="evidence" value="ECO:0007669"/>
    <property type="project" value="UniProtKB-SubCell"/>
</dbReference>
<dbReference type="GO" id="GO:0015562">
    <property type="term" value="F:efflux transmembrane transporter activity"/>
    <property type="evidence" value="ECO:0007669"/>
    <property type="project" value="InterPro"/>
</dbReference>
<sequence>MDSAHMLSLRHRRTALAVLLLSTAIGGCSVKPESLSEQEHQQRADDLLKRVAAQQEPVTAPIDLYSAMARAIKYNLDYRVEMMEHAVRVRELDLSRYDMLPRLVGTLDYNGRSNDSGGSSRSLLTGQQSLEPSTSSDREVLASDLALSWDVLDFGLSYVRAQQAGDAVMLAEERKRKVIQRIVEDVRTAFWRAACAERMLGKTLELERTTEAALKQAEEQESSGLTRPLVALSYERELLTISRDVQSLARELGVAKQQLAGLMNLEPGQDYSIKFPAEPKEWKSIDQPYSQMLRLAVENRPELREVAYQMRSNERETTATLLRALPNLKLFVGANVNDNSYLYNSSWTGWGAQASWNLLNVFRYGADRDRIDAQAQLLDERALALTMAVATQLSVSQARYELRKRELNTAERYLRVQRKIEAQIDAGYRAESVSQQTLIREQMNSVVAEVRMDMALADLQNAYANVYASIGIDPIDPTMSSADSVDVLAGKLRRLWAGRGDALAQVEAL</sequence>
<evidence type="ECO:0000256" key="1">
    <source>
        <dbReference type="ARBA" id="ARBA00004442"/>
    </source>
</evidence>
<dbReference type="Gene3D" id="1.20.1600.10">
    <property type="entry name" value="Outer membrane efflux proteins (OEP)"/>
    <property type="match status" value="1"/>
</dbReference>
<feature type="region of interest" description="Disordered" evidence="2">
    <location>
        <begin position="111"/>
        <end position="136"/>
    </location>
</feature>
<dbReference type="InterPro" id="IPR010131">
    <property type="entry name" value="MdtP/NodT-like"/>
</dbReference>
<dbReference type="SUPFAM" id="SSF56954">
    <property type="entry name" value="Outer membrane efflux proteins (OEP)"/>
    <property type="match status" value="1"/>
</dbReference>
<dbReference type="AlphaFoldDB" id="A0A653DYK0"/>
<organism evidence="3">
    <name type="scientific">Pseudomonas marincola</name>
    <dbReference type="NCBI Taxonomy" id="437900"/>
    <lineage>
        <taxon>Bacteria</taxon>
        <taxon>Pseudomonadati</taxon>
        <taxon>Pseudomonadota</taxon>
        <taxon>Gammaproteobacteria</taxon>
        <taxon>Pseudomonadales</taxon>
        <taxon>Pseudomonadaceae</taxon>
        <taxon>Pseudomonas</taxon>
    </lineage>
</organism>
<protein>
    <submittedName>
        <fullName evidence="3">Transporter</fullName>
    </submittedName>
</protein>
<dbReference type="PANTHER" id="PTHR30203">
    <property type="entry name" value="OUTER MEMBRANE CATION EFFLUX PROTEIN"/>
    <property type="match status" value="1"/>
</dbReference>
<dbReference type="PANTHER" id="PTHR30203:SF29">
    <property type="entry name" value="PROTEIN CYAE"/>
    <property type="match status" value="1"/>
</dbReference>
<comment type="subcellular location">
    <subcellularLocation>
        <location evidence="1">Cell outer membrane</location>
    </subcellularLocation>
</comment>
<gene>
    <name evidence="3" type="ORF">PMYSY11_0510</name>
</gene>
<evidence type="ECO:0000256" key="2">
    <source>
        <dbReference type="SAM" id="MobiDB-lite"/>
    </source>
</evidence>
<reference evidence="3" key="1">
    <citation type="submission" date="2019-02" db="EMBL/GenBank/DDBJ databases">
        <authorList>
            <consortium name="Genoscope - CEA"/>
            <person name="William W."/>
        </authorList>
    </citation>
    <scope>NUCLEOTIDE SEQUENCE [LARGE SCALE GENOMIC DNA]</scope>
    <source>
        <strain evidence="3">YSy11</strain>
    </source>
</reference>